<keyword evidence="1 7" id="KW-0436">Ligase</keyword>
<comment type="similarity">
    <text evidence="7">Belongs to the class-I aminoacyl-tRNA synthetase family. GluQ subfamily.</text>
</comment>
<comment type="caution">
    <text evidence="10">The sequence shown here is derived from an EMBL/GenBank/DDBJ whole genome shotgun (WGS) entry which is preliminary data.</text>
</comment>
<evidence type="ECO:0000256" key="1">
    <source>
        <dbReference type="ARBA" id="ARBA00022598"/>
    </source>
</evidence>
<dbReference type="GO" id="GO:0005829">
    <property type="term" value="C:cytosol"/>
    <property type="evidence" value="ECO:0007669"/>
    <property type="project" value="TreeGrafter"/>
</dbReference>
<dbReference type="HAMAP" id="MF_01428">
    <property type="entry name" value="Glu_Q_tRNA_synth"/>
    <property type="match status" value="1"/>
</dbReference>
<feature type="binding site" evidence="7">
    <location>
        <begin position="14"/>
        <end position="18"/>
    </location>
    <ligand>
        <name>L-glutamate</name>
        <dbReference type="ChEBI" id="CHEBI:29985"/>
    </ligand>
</feature>
<evidence type="ECO:0000256" key="4">
    <source>
        <dbReference type="ARBA" id="ARBA00022833"/>
    </source>
</evidence>
<feature type="binding site" evidence="7">
    <location>
        <position position="262"/>
    </location>
    <ligand>
        <name>ATP</name>
        <dbReference type="ChEBI" id="CHEBI:30616"/>
    </ligand>
</feature>
<dbReference type="Proteomes" id="UP000244925">
    <property type="component" value="Unassembled WGS sequence"/>
</dbReference>
<keyword evidence="2 7" id="KW-0479">Metal-binding</keyword>
<comment type="cofactor">
    <cofactor evidence="7">
        <name>Zn(2+)</name>
        <dbReference type="ChEBI" id="CHEBI:29105"/>
    </cofactor>
    <text evidence="7">Binds 1 zinc ion per subunit.</text>
</comment>
<dbReference type="PANTHER" id="PTHR43311:SF1">
    <property type="entry name" value="GLUTAMYL-Q TRNA(ASP) SYNTHETASE"/>
    <property type="match status" value="1"/>
</dbReference>
<evidence type="ECO:0000313" key="10">
    <source>
        <dbReference type="EMBL" id="PWB08035.1"/>
    </source>
</evidence>
<dbReference type="SUPFAM" id="SSF52374">
    <property type="entry name" value="Nucleotidylyl transferase"/>
    <property type="match status" value="1"/>
</dbReference>
<dbReference type="GO" id="GO:0006400">
    <property type="term" value="P:tRNA modification"/>
    <property type="evidence" value="ECO:0007669"/>
    <property type="project" value="InterPro"/>
</dbReference>
<name>A0A2V1ITF8_9BACT</name>
<reference evidence="11" key="1">
    <citation type="submission" date="2018-02" db="EMBL/GenBank/DDBJ databases">
        <authorList>
            <person name="Clavel T."/>
            <person name="Strowig T."/>
        </authorList>
    </citation>
    <scope>NUCLEOTIDE SEQUENCE [LARGE SCALE GENOMIC DNA]</scope>
    <source>
        <strain evidence="11">DSM 100764</strain>
    </source>
</reference>
<dbReference type="NCBIfam" id="NF004315">
    <property type="entry name" value="PRK05710.1-4"/>
    <property type="match status" value="1"/>
</dbReference>
<keyword evidence="3 7" id="KW-0547">Nucleotide-binding</keyword>
<keyword evidence="4 7" id="KW-0862">Zinc</keyword>
<feature type="binding site" evidence="7">
    <location>
        <position position="117"/>
    </location>
    <ligand>
        <name>Zn(2+)</name>
        <dbReference type="ChEBI" id="CHEBI:29105"/>
    </ligand>
</feature>
<evidence type="ECO:0000256" key="2">
    <source>
        <dbReference type="ARBA" id="ARBA00022723"/>
    </source>
</evidence>
<keyword evidence="11" id="KW-1185">Reference proteome</keyword>
<dbReference type="AlphaFoldDB" id="A0A2V1ITF8"/>
<dbReference type="InterPro" id="IPR020058">
    <property type="entry name" value="Glu/Gln-tRNA-synth_Ib_cat-dom"/>
</dbReference>
<protein>
    <recommendedName>
        <fullName evidence="7">Glutamyl-Q tRNA(Asp) synthetase</fullName>
        <shortName evidence="7">Glu-Q-RSs</shortName>
        <ecNumber evidence="7">6.1.1.-</ecNumber>
    </recommendedName>
</protein>
<dbReference type="PRINTS" id="PR00987">
    <property type="entry name" value="TRNASYNTHGLU"/>
</dbReference>
<dbReference type="InterPro" id="IPR022380">
    <property type="entry name" value="Glu-Q_tRNA(Asp)_Synthase"/>
</dbReference>
<dbReference type="GO" id="GO:0008270">
    <property type="term" value="F:zinc ion binding"/>
    <property type="evidence" value="ECO:0007669"/>
    <property type="project" value="UniProtKB-UniRule"/>
</dbReference>
<dbReference type="PROSITE" id="PS00178">
    <property type="entry name" value="AA_TRNA_LIGASE_I"/>
    <property type="match status" value="1"/>
</dbReference>
<proteinExistence type="inferred from homology"/>
<dbReference type="GO" id="GO:0004818">
    <property type="term" value="F:glutamate-tRNA ligase activity"/>
    <property type="evidence" value="ECO:0007669"/>
    <property type="project" value="TreeGrafter"/>
</dbReference>
<feature type="binding site" evidence="7">
    <location>
        <position position="50"/>
    </location>
    <ligand>
        <name>L-glutamate</name>
        <dbReference type="ChEBI" id="CHEBI:29985"/>
    </ligand>
</feature>
<feature type="binding site" evidence="7">
    <location>
        <position position="137"/>
    </location>
    <ligand>
        <name>Zn(2+)</name>
        <dbReference type="ChEBI" id="CHEBI:29105"/>
    </ligand>
</feature>
<evidence type="ECO:0000256" key="6">
    <source>
        <dbReference type="ARBA" id="ARBA00023146"/>
    </source>
</evidence>
<accession>A0A2V1ITF8</accession>
<feature type="binding site" evidence="7">
    <location>
        <position position="221"/>
    </location>
    <ligand>
        <name>L-glutamate</name>
        <dbReference type="ChEBI" id="CHEBI:29985"/>
    </ligand>
</feature>
<feature type="domain" description="Glutamyl/glutaminyl-tRNA synthetase class Ib catalytic" evidence="9">
    <location>
        <begin position="13"/>
        <end position="283"/>
    </location>
</feature>
<dbReference type="GO" id="GO:0005524">
    <property type="term" value="F:ATP binding"/>
    <property type="evidence" value="ECO:0007669"/>
    <property type="project" value="UniProtKB-KW"/>
</dbReference>
<gene>
    <name evidence="7 10" type="primary">gluQ</name>
    <name evidence="10" type="ORF">C5O25_05420</name>
</gene>
<dbReference type="InterPro" id="IPR049940">
    <property type="entry name" value="GluQ/Sye"/>
</dbReference>
<dbReference type="InterPro" id="IPR014729">
    <property type="entry name" value="Rossmann-like_a/b/a_fold"/>
</dbReference>
<evidence type="ECO:0000256" key="3">
    <source>
        <dbReference type="ARBA" id="ARBA00022741"/>
    </source>
</evidence>
<dbReference type="InterPro" id="IPR000924">
    <property type="entry name" value="Glu/Gln-tRNA-synth"/>
</dbReference>
<dbReference type="GO" id="GO:0006424">
    <property type="term" value="P:glutamyl-tRNA aminoacylation"/>
    <property type="evidence" value="ECO:0007669"/>
    <property type="project" value="InterPro"/>
</dbReference>
<evidence type="ECO:0000256" key="8">
    <source>
        <dbReference type="RuleBase" id="RU363037"/>
    </source>
</evidence>
<dbReference type="Pfam" id="PF00749">
    <property type="entry name" value="tRNA-synt_1c"/>
    <property type="match status" value="1"/>
</dbReference>
<dbReference type="NCBIfam" id="NF004314">
    <property type="entry name" value="PRK05710.1-3"/>
    <property type="match status" value="1"/>
</dbReference>
<feature type="binding site" evidence="7">
    <location>
        <position position="115"/>
    </location>
    <ligand>
        <name>Zn(2+)</name>
        <dbReference type="ChEBI" id="CHEBI:29105"/>
    </ligand>
</feature>
<dbReference type="InterPro" id="IPR001412">
    <property type="entry name" value="aa-tRNA-synth_I_CS"/>
</dbReference>
<organism evidence="10 11">
    <name type="scientific">Paramuribaculum intestinale</name>
    <dbReference type="NCBI Taxonomy" id="2094151"/>
    <lineage>
        <taxon>Bacteria</taxon>
        <taxon>Pseudomonadati</taxon>
        <taxon>Bacteroidota</taxon>
        <taxon>Bacteroidia</taxon>
        <taxon>Bacteroidales</taxon>
        <taxon>Muribaculaceae</taxon>
        <taxon>Paramuribaculum</taxon>
    </lineage>
</organism>
<dbReference type="PANTHER" id="PTHR43311">
    <property type="entry name" value="GLUTAMATE--TRNA LIGASE"/>
    <property type="match status" value="1"/>
</dbReference>
<dbReference type="NCBIfam" id="TIGR03838">
    <property type="entry name" value="queuosine_YadB"/>
    <property type="match status" value="1"/>
</dbReference>
<keyword evidence="5 7" id="KW-0067">ATP-binding</keyword>
<dbReference type="EMBL" id="PUBV01000008">
    <property type="protein sequence ID" value="PWB08035.1"/>
    <property type="molecule type" value="Genomic_DNA"/>
</dbReference>
<feature type="short sequence motif" description="'HIGH' region" evidence="7">
    <location>
        <begin position="17"/>
        <end position="27"/>
    </location>
</feature>
<dbReference type="Gene3D" id="3.40.50.620">
    <property type="entry name" value="HUPs"/>
    <property type="match status" value="1"/>
</dbReference>
<comment type="function">
    <text evidence="7">Catalyzes the tRNA-independent activation of glutamate in presence of ATP and the subsequent transfer of glutamate onto a tRNA(Asp). Glutamate is transferred on the 2-amino-5-(4,5-dihydroxy-2-cyclopenten-1-yl) moiety of the queuosine in the wobble position of the QUC anticodon.</text>
</comment>
<keyword evidence="6 7" id="KW-0030">Aminoacyl-tRNA synthetase</keyword>
<evidence type="ECO:0000256" key="7">
    <source>
        <dbReference type="HAMAP-Rule" id="MF_01428"/>
    </source>
</evidence>
<evidence type="ECO:0000313" key="11">
    <source>
        <dbReference type="Proteomes" id="UP000244925"/>
    </source>
</evidence>
<evidence type="ECO:0000259" key="9">
    <source>
        <dbReference type="Pfam" id="PF00749"/>
    </source>
</evidence>
<evidence type="ECO:0000256" key="5">
    <source>
        <dbReference type="ARBA" id="ARBA00022840"/>
    </source>
</evidence>
<feature type="binding site" evidence="7">
    <location>
        <position position="203"/>
    </location>
    <ligand>
        <name>L-glutamate</name>
        <dbReference type="ChEBI" id="CHEBI:29985"/>
    </ligand>
</feature>
<sequence length="325" mass="36059">MKVMDADFSAGAARFAPSPSGRMHLGNVFTALLSWLSARRSGRRWILRIEDLDPQRSKAEYALHIEDDLRWLGLDWDEGGMDDRGEAGPYSQSRRGEIYGEILGRLERLGVTYPCFCRRADIMATQAPHQTDGRIVYAGTCRPERLGYGESRRRAVSEPHAVRIMVPDEEICFDDRVFGRQSVALSGHCGDFVVRRADGAWAYQLAVVADDALMGVTEVVRGCDLLLSTAQQLYLYRLLGFDAPSFAHVPLLVNTGGQRLSKRDASASLESLRARGARPQSVVGRLAFAAGIIDRPEPVAPTDIIGEMDWNRIKPQEAILTPEID</sequence>
<dbReference type="EC" id="6.1.1.-" evidence="7"/>
<feature type="binding site" evidence="7">
    <location>
        <position position="141"/>
    </location>
    <ligand>
        <name>Zn(2+)</name>
        <dbReference type="ChEBI" id="CHEBI:29105"/>
    </ligand>
</feature>
<keyword evidence="8" id="KW-0648">Protein biosynthesis</keyword>
<feature type="short sequence motif" description="'KMSKS' region" evidence="7">
    <location>
        <begin position="259"/>
        <end position="263"/>
    </location>
</feature>